<gene>
    <name evidence="9" type="ordered locus">AciX8_3594</name>
</gene>
<dbReference type="OrthoDB" id="100279at2"/>
<evidence type="ECO:0000256" key="3">
    <source>
        <dbReference type="ARBA" id="ARBA00022452"/>
    </source>
</evidence>
<dbReference type="InterPro" id="IPR008969">
    <property type="entry name" value="CarboxyPept-like_regulatory"/>
</dbReference>
<keyword evidence="10" id="KW-1185">Reference proteome</keyword>
<organism evidence="9 10">
    <name type="scientific">Granulicella mallensis (strain ATCC BAA-1857 / DSM 23137 / MP5ACTX8)</name>
    <dbReference type="NCBI Taxonomy" id="682795"/>
    <lineage>
        <taxon>Bacteria</taxon>
        <taxon>Pseudomonadati</taxon>
        <taxon>Acidobacteriota</taxon>
        <taxon>Terriglobia</taxon>
        <taxon>Terriglobales</taxon>
        <taxon>Acidobacteriaceae</taxon>
        <taxon>Granulicella</taxon>
    </lineage>
</organism>
<dbReference type="Pfam" id="PF13620">
    <property type="entry name" value="CarboxypepD_reg"/>
    <property type="match status" value="1"/>
</dbReference>
<feature type="domain" description="TonB-dependent transporter Oar-like beta-barrel" evidence="8">
    <location>
        <begin position="523"/>
        <end position="737"/>
    </location>
</feature>
<dbReference type="InterPro" id="IPR039426">
    <property type="entry name" value="TonB-dep_rcpt-like"/>
</dbReference>
<dbReference type="AlphaFoldDB" id="G8NYC0"/>
<dbReference type="PANTHER" id="PTHR30069">
    <property type="entry name" value="TONB-DEPENDENT OUTER MEMBRANE RECEPTOR"/>
    <property type="match status" value="1"/>
</dbReference>
<dbReference type="Gene3D" id="2.40.170.20">
    <property type="entry name" value="TonB-dependent receptor, beta-barrel domain"/>
    <property type="match status" value="1"/>
</dbReference>
<evidence type="ECO:0000313" key="10">
    <source>
        <dbReference type="Proteomes" id="UP000007113"/>
    </source>
</evidence>
<accession>G8NYC0</accession>
<feature type="chain" id="PRO_5003513098" description="TonB-dependent transporter Oar-like beta-barrel domain-containing protein" evidence="7">
    <location>
        <begin position="29"/>
        <end position="859"/>
    </location>
</feature>
<dbReference type="KEGG" id="gma:AciX8_3594"/>
<keyword evidence="3" id="KW-1134">Transmembrane beta strand</keyword>
<feature type="domain" description="TonB-dependent transporter Oar-like beta-barrel" evidence="8">
    <location>
        <begin position="299"/>
        <end position="521"/>
    </location>
</feature>
<dbReference type="Pfam" id="PF25183">
    <property type="entry name" value="OMP_b-brl_4"/>
    <property type="match status" value="2"/>
</dbReference>
<name>G8NYC0_GRAMM</name>
<keyword evidence="7" id="KW-0732">Signal</keyword>
<dbReference type="Gene3D" id="2.60.40.1120">
    <property type="entry name" value="Carboxypeptidase-like, regulatory domain"/>
    <property type="match status" value="1"/>
</dbReference>
<evidence type="ECO:0000256" key="7">
    <source>
        <dbReference type="SAM" id="SignalP"/>
    </source>
</evidence>
<dbReference type="HOGENOM" id="CLU_006298_0_0_0"/>
<dbReference type="STRING" id="682795.AciX8_3594"/>
<dbReference type="InterPro" id="IPR036942">
    <property type="entry name" value="Beta-barrel_TonB_sf"/>
</dbReference>
<keyword evidence="6" id="KW-0998">Cell outer membrane</keyword>
<keyword evidence="2" id="KW-0813">Transport</keyword>
<proteinExistence type="predicted"/>
<dbReference type="Proteomes" id="UP000007113">
    <property type="component" value="Chromosome"/>
</dbReference>
<evidence type="ECO:0000256" key="4">
    <source>
        <dbReference type="ARBA" id="ARBA00022692"/>
    </source>
</evidence>
<sequence length="859" mass="94160">MLSSSSFFRCIGKLFLLFFLLSCSLAFGQSSVIGSVVDPVGAAVPGVEVRLQPIGKAVSNGHSVVSDAEGKFHLQRVNPGEYVVGIPGKYGFGDYHSQIRIETGKSFELKIELALDSVQQQVTVASTTNDLSMDSSENRDQVAVGAGMLEKVPVFDQNYVAALTPFLDQSGVGTSGVTLIVDGIEMKGTGVSASAIAEAHINNDPYSAETNRPGKGRIEIITKPGTPQIHGSFTFTFRDSVFDAKNYFALVKPFEQKRIYEGSITGPLGNDGKTTFLVSGTRQEDNLQAIVHAQTAAGVLSTNVPTPIHDTEFAARVAHEFSSTHRASLQYNVVDTIARNQGVGGLVLAQSGVNSETREDDVIFNDRLILSPTLINQLQLFFEKDYNPARSVLASQKIVVDGAFTGGGAQADLLNTENNLKINDIVSLNKGRHYVKFGVNIPNLSRRAWEDHTNQLGTFSFSNLADVADGTPYSFTQQQGPGRTTFWFNEIGSFVQDQVQLRPDLQVSLGLRYDWQTYFKSIHDFAPRLSFAYSMKKHKMVIRGGSGLFYDRSGAPAIADLKRYNDIIVRSYTLLNSAYPDPLPLNTPVSSIPTNLVQEAPNTHMPYTAHYSFGAERQLGRGLTLAVTYRGLLGVGLFRSRDVNAPLPPFYSVRPNLELGVVRQIEAEGRQVGNALDVTLNGNISRWFSGMAQYTFSRTNNNTGGIAWFPANQYDLTGEYSRADFDQRHRFNLLGTFNDDHWLNLGIGAKLYSGTPYTETSGIDIFNTGILNARPAGIKRNSLEAAGNLELDLRWSRDFVLPGGKKEKSPVFSFAVDGFNVTNHTNFTSYVGNIQSAFFEQPTAALPARRLQFSAHVKF</sequence>
<dbReference type="GO" id="GO:0044718">
    <property type="term" value="P:siderophore transmembrane transport"/>
    <property type="evidence" value="ECO:0007669"/>
    <property type="project" value="TreeGrafter"/>
</dbReference>
<keyword evidence="4" id="KW-0812">Transmembrane</keyword>
<keyword evidence="5" id="KW-0472">Membrane</keyword>
<dbReference type="SUPFAM" id="SSF49464">
    <property type="entry name" value="Carboxypeptidase regulatory domain-like"/>
    <property type="match status" value="1"/>
</dbReference>
<evidence type="ECO:0000256" key="2">
    <source>
        <dbReference type="ARBA" id="ARBA00022448"/>
    </source>
</evidence>
<reference evidence="9 10" key="1">
    <citation type="submission" date="2011-11" db="EMBL/GenBank/DDBJ databases">
        <title>Complete sequence of Granulicella mallensis MP5ACTX8.</title>
        <authorList>
            <consortium name="US DOE Joint Genome Institute"/>
            <person name="Lucas S."/>
            <person name="Copeland A."/>
            <person name="Lapidus A."/>
            <person name="Cheng J.-F."/>
            <person name="Goodwin L."/>
            <person name="Pitluck S."/>
            <person name="Peters L."/>
            <person name="Lu M."/>
            <person name="Detter J.C."/>
            <person name="Han C."/>
            <person name="Tapia R."/>
            <person name="Land M."/>
            <person name="Hauser L."/>
            <person name="Kyrpides N."/>
            <person name="Ivanova N."/>
            <person name="Mikhailova N."/>
            <person name="Pagani I."/>
            <person name="Rawat S."/>
            <person name="Mannisto M."/>
            <person name="Haggblom M."/>
            <person name="Woyke T."/>
        </authorList>
    </citation>
    <scope>NUCLEOTIDE SEQUENCE [LARGE SCALE GENOMIC DNA]</scope>
    <source>
        <strain evidence="10">ATCC BAA-1857 / DSM 23137 / MP5ACTX8</strain>
    </source>
</reference>
<protein>
    <recommendedName>
        <fullName evidence="8">TonB-dependent transporter Oar-like beta-barrel domain-containing protein</fullName>
    </recommendedName>
</protein>
<dbReference type="PANTHER" id="PTHR30069:SF46">
    <property type="entry name" value="OAR PROTEIN"/>
    <property type="match status" value="1"/>
</dbReference>
<evidence type="ECO:0000256" key="6">
    <source>
        <dbReference type="ARBA" id="ARBA00023237"/>
    </source>
</evidence>
<evidence type="ECO:0000256" key="5">
    <source>
        <dbReference type="ARBA" id="ARBA00023136"/>
    </source>
</evidence>
<feature type="signal peptide" evidence="7">
    <location>
        <begin position="1"/>
        <end position="28"/>
    </location>
</feature>
<evidence type="ECO:0000259" key="8">
    <source>
        <dbReference type="Pfam" id="PF25183"/>
    </source>
</evidence>
<comment type="subcellular location">
    <subcellularLocation>
        <location evidence="1">Cell outer membrane</location>
        <topology evidence="1">Multi-pass membrane protein</topology>
    </subcellularLocation>
</comment>
<dbReference type="SUPFAM" id="SSF56935">
    <property type="entry name" value="Porins"/>
    <property type="match status" value="1"/>
</dbReference>
<evidence type="ECO:0000256" key="1">
    <source>
        <dbReference type="ARBA" id="ARBA00004571"/>
    </source>
</evidence>
<evidence type="ECO:0000313" key="9">
    <source>
        <dbReference type="EMBL" id="AEU37886.1"/>
    </source>
</evidence>
<dbReference type="InterPro" id="IPR057601">
    <property type="entry name" value="Oar-like_b-barrel"/>
</dbReference>
<dbReference type="eggNOG" id="COG4771">
    <property type="taxonomic scope" value="Bacteria"/>
</dbReference>
<dbReference type="GO" id="GO:0015344">
    <property type="term" value="F:siderophore uptake transmembrane transporter activity"/>
    <property type="evidence" value="ECO:0007669"/>
    <property type="project" value="TreeGrafter"/>
</dbReference>
<dbReference type="EMBL" id="CP003130">
    <property type="protein sequence ID" value="AEU37886.1"/>
    <property type="molecule type" value="Genomic_DNA"/>
</dbReference>
<dbReference type="GO" id="GO:0009279">
    <property type="term" value="C:cell outer membrane"/>
    <property type="evidence" value="ECO:0007669"/>
    <property type="project" value="UniProtKB-SubCell"/>
</dbReference>